<dbReference type="InterPro" id="IPR025565">
    <property type="entry name" value="DUF4328"/>
</dbReference>
<dbReference type="EMBL" id="JAMTCJ010000002">
    <property type="protein sequence ID" value="MCP2176224.1"/>
    <property type="molecule type" value="Genomic_DNA"/>
</dbReference>
<feature type="transmembrane region" description="Helical" evidence="2">
    <location>
        <begin position="109"/>
        <end position="133"/>
    </location>
</feature>
<dbReference type="Pfam" id="PF14219">
    <property type="entry name" value="DUF4328"/>
    <property type="match status" value="1"/>
</dbReference>
<feature type="domain" description="DUF4328" evidence="3">
    <location>
        <begin position="99"/>
        <end position="249"/>
    </location>
</feature>
<dbReference type="Proteomes" id="UP001206895">
    <property type="component" value="Unassembled WGS sequence"/>
</dbReference>
<accession>A0ABT1HDH0</accession>
<evidence type="ECO:0000256" key="1">
    <source>
        <dbReference type="SAM" id="MobiDB-lite"/>
    </source>
</evidence>
<evidence type="ECO:0000259" key="3">
    <source>
        <dbReference type="Pfam" id="PF14219"/>
    </source>
</evidence>
<organism evidence="4 5">
    <name type="scientific">Williamsia maris</name>
    <dbReference type="NCBI Taxonomy" id="72806"/>
    <lineage>
        <taxon>Bacteria</taxon>
        <taxon>Bacillati</taxon>
        <taxon>Actinomycetota</taxon>
        <taxon>Actinomycetes</taxon>
        <taxon>Mycobacteriales</taxon>
        <taxon>Nocardiaceae</taxon>
        <taxon>Williamsia</taxon>
    </lineage>
</organism>
<feature type="region of interest" description="Disordered" evidence="1">
    <location>
        <begin position="1"/>
        <end position="32"/>
    </location>
</feature>
<reference evidence="4 5" key="1">
    <citation type="submission" date="2022-06" db="EMBL/GenBank/DDBJ databases">
        <title>Genomic Encyclopedia of Archaeal and Bacterial Type Strains, Phase II (KMG-II): from individual species to whole genera.</title>
        <authorList>
            <person name="Goeker M."/>
        </authorList>
    </citation>
    <scope>NUCLEOTIDE SEQUENCE [LARGE SCALE GENOMIC DNA]</scope>
    <source>
        <strain evidence="4 5">DSM 44693</strain>
    </source>
</reference>
<evidence type="ECO:0000313" key="5">
    <source>
        <dbReference type="Proteomes" id="UP001206895"/>
    </source>
</evidence>
<evidence type="ECO:0000313" key="4">
    <source>
        <dbReference type="EMBL" id="MCP2176224.1"/>
    </source>
</evidence>
<name>A0ABT1HDH0_9NOCA</name>
<gene>
    <name evidence="4" type="ORF">LX13_002043</name>
</gene>
<feature type="transmembrane region" description="Helical" evidence="2">
    <location>
        <begin position="66"/>
        <end position="89"/>
    </location>
</feature>
<keyword evidence="2" id="KW-0812">Transmembrane</keyword>
<protein>
    <recommendedName>
        <fullName evidence="3">DUF4328 domain-containing protein</fullName>
    </recommendedName>
</protein>
<feature type="transmembrane region" description="Helical" evidence="2">
    <location>
        <begin position="194"/>
        <end position="214"/>
    </location>
</feature>
<feature type="transmembrane region" description="Helical" evidence="2">
    <location>
        <begin position="153"/>
        <end position="174"/>
    </location>
</feature>
<feature type="compositionally biased region" description="Basic residues" evidence="1">
    <location>
        <begin position="1"/>
        <end position="12"/>
    </location>
</feature>
<proteinExistence type="predicted"/>
<feature type="transmembrane region" description="Helical" evidence="2">
    <location>
        <begin position="226"/>
        <end position="247"/>
    </location>
</feature>
<evidence type="ECO:0000256" key="2">
    <source>
        <dbReference type="SAM" id="Phobius"/>
    </source>
</evidence>
<keyword evidence="2" id="KW-1133">Transmembrane helix</keyword>
<keyword evidence="2" id="KW-0472">Membrane</keyword>
<sequence length="266" mass="29619">MRRPDRRVRWVARRPPEARPGPRLRRSASAGPTPRYTWIPRWGLVDEIAAAPEPTRDRTARWAQALTPMVQTLATLLAVTAIAQAWIYGLLVVNRSEPLNGTLVAWSYAITWGLGVVSVAMVIACLVAFVAWLRHHRERAYADNDRIDPRPRWHLTVGTIVPVLNLVAPAVFVHELASCGHQLPADRLVRTLRLWWAGWVALNLLAAITLTIRFTADSIQWGANAVLLTVLCDAAGAVFALVSIRLLHRAFDPAARPEPTTRWLAA</sequence>
<keyword evidence="5" id="KW-1185">Reference proteome</keyword>
<comment type="caution">
    <text evidence="4">The sequence shown here is derived from an EMBL/GenBank/DDBJ whole genome shotgun (WGS) entry which is preliminary data.</text>
</comment>